<dbReference type="Proteomes" id="UP000023152">
    <property type="component" value="Unassembled WGS sequence"/>
</dbReference>
<keyword evidence="3" id="KW-1185">Reference proteome</keyword>
<sequence length="169" mass="18745">SKSKSKSKSNTNNKTNGKSPFHRHEQNDNRQSPKVKKMFEVELHPIKKDLHIIIPNIASMDSAPSSPPRIPVVPPIGGFFAGNASHSLWNVSNEESDDITLNQLALDDGNEIELYMSDDQSNASAETQSVASFVAMPMTPNLSEKTKGFLFVSYIPEEEEGENMTKKKK</sequence>
<evidence type="ECO:0000313" key="2">
    <source>
        <dbReference type="EMBL" id="ETO12964.1"/>
    </source>
</evidence>
<dbReference type="AlphaFoldDB" id="X6MGG0"/>
<gene>
    <name evidence="2" type="ORF">RFI_24411</name>
</gene>
<reference evidence="2 3" key="1">
    <citation type="journal article" date="2013" name="Curr. Biol.">
        <title>The Genome of the Foraminiferan Reticulomyxa filosa.</title>
        <authorList>
            <person name="Glockner G."/>
            <person name="Hulsmann N."/>
            <person name="Schleicher M."/>
            <person name="Noegel A.A."/>
            <person name="Eichinger L."/>
            <person name="Gallinger C."/>
            <person name="Pawlowski J."/>
            <person name="Sierra R."/>
            <person name="Euteneuer U."/>
            <person name="Pillet L."/>
            <person name="Moustafa A."/>
            <person name="Platzer M."/>
            <person name="Groth M."/>
            <person name="Szafranski K."/>
            <person name="Schliwa M."/>
        </authorList>
    </citation>
    <scope>NUCLEOTIDE SEQUENCE [LARGE SCALE GENOMIC DNA]</scope>
</reference>
<protein>
    <submittedName>
        <fullName evidence="2">Uncharacterized protein</fullName>
    </submittedName>
</protein>
<comment type="caution">
    <text evidence="2">The sequence shown here is derived from an EMBL/GenBank/DDBJ whole genome shotgun (WGS) entry which is preliminary data.</text>
</comment>
<name>X6MGG0_RETFI</name>
<proteinExistence type="predicted"/>
<feature type="compositionally biased region" description="Low complexity" evidence="1">
    <location>
        <begin position="8"/>
        <end position="19"/>
    </location>
</feature>
<dbReference type="EMBL" id="ASPP01020932">
    <property type="protein sequence ID" value="ETO12964.1"/>
    <property type="molecule type" value="Genomic_DNA"/>
</dbReference>
<feature type="region of interest" description="Disordered" evidence="1">
    <location>
        <begin position="1"/>
        <end position="35"/>
    </location>
</feature>
<feature type="non-terminal residue" evidence="2">
    <location>
        <position position="1"/>
    </location>
</feature>
<organism evidence="2 3">
    <name type="scientific">Reticulomyxa filosa</name>
    <dbReference type="NCBI Taxonomy" id="46433"/>
    <lineage>
        <taxon>Eukaryota</taxon>
        <taxon>Sar</taxon>
        <taxon>Rhizaria</taxon>
        <taxon>Retaria</taxon>
        <taxon>Foraminifera</taxon>
        <taxon>Monothalamids</taxon>
        <taxon>Reticulomyxidae</taxon>
        <taxon>Reticulomyxa</taxon>
    </lineage>
</organism>
<evidence type="ECO:0000256" key="1">
    <source>
        <dbReference type="SAM" id="MobiDB-lite"/>
    </source>
</evidence>
<accession>X6MGG0</accession>
<evidence type="ECO:0000313" key="3">
    <source>
        <dbReference type="Proteomes" id="UP000023152"/>
    </source>
</evidence>